<keyword evidence="3" id="KW-1185">Reference proteome</keyword>
<organism evidence="2 3">
    <name type="scientific">Blepharisma stoltei</name>
    <dbReference type="NCBI Taxonomy" id="1481888"/>
    <lineage>
        <taxon>Eukaryota</taxon>
        <taxon>Sar</taxon>
        <taxon>Alveolata</taxon>
        <taxon>Ciliophora</taxon>
        <taxon>Postciliodesmatophora</taxon>
        <taxon>Heterotrichea</taxon>
        <taxon>Heterotrichida</taxon>
        <taxon>Blepharismidae</taxon>
        <taxon>Blepharisma</taxon>
    </lineage>
</organism>
<dbReference type="Proteomes" id="UP001162131">
    <property type="component" value="Unassembled WGS sequence"/>
</dbReference>
<accession>A0AAU9JZV2</accession>
<name>A0AAU9JZV2_9CILI</name>
<dbReference type="AlphaFoldDB" id="A0AAU9JZV2"/>
<evidence type="ECO:0000313" key="2">
    <source>
        <dbReference type="EMBL" id="CAG9333184.1"/>
    </source>
</evidence>
<proteinExistence type="predicted"/>
<comment type="caution">
    <text evidence="2">The sequence shown here is derived from an EMBL/GenBank/DDBJ whole genome shotgun (WGS) entry which is preliminary data.</text>
</comment>
<reference evidence="2" key="1">
    <citation type="submission" date="2021-09" db="EMBL/GenBank/DDBJ databases">
        <authorList>
            <consortium name="AG Swart"/>
            <person name="Singh M."/>
            <person name="Singh A."/>
            <person name="Seah K."/>
            <person name="Emmerich C."/>
        </authorList>
    </citation>
    <scope>NUCLEOTIDE SEQUENCE</scope>
    <source>
        <strain evidence="2">ATCC30299</strain>
    </source>
</reference>
<gene>
    <name evidence="2" type="ORF">BSTOLATCC_MIC58003</name>
</gene>
<dbReference type="EMBL" id="CAJZBQ010000056">
    <property type="protein sequence ID" value="CAG9333184.1"/>
    <property type="molecule type" value="Genomic_DNA"/>
</dbReference>
<feature type="region of interest" description="Disordered" evidence="1">
    <location>
        <begin position="210"/>
        <end position="233"/>
    </location>
</feature>
<sequence>MNSVIPSDQVDFLIDELTEAKEREEFNSISSKFNEIFISRYKAKYPYPSGRFPFGSAGPAPAMDNYNKVLPPPPPPAQYNIPRSMSPMRSQFSQPYADPYANQIQNPPIRQSYADPYLAQAQNLPMRQSYSDSYAFQSQGLPLRQQSQSIYGYQAAMNEKIQSYYQDRNSQFYESYNPYNNPPMDFGMRNQQISTPQPIYDYSPNITKEMHPKAIDPNYKSNQRKVDPLDFSSWTSIRRQKEAELASFHK</sequence>
<evidence type="ECO:0000256" key="1">
    <source>
        <dbReference type="SAM" id="MobiDB-lite"/>
    </source>
</evidence>
<protein>
    <submittedName>
        <fullName evidence="2">Uncharacterized protein</fullName>
    </submittedName>
</protein>
<evidence type="ECO:0000313" key="3">
    <source>
        <dbReference type="Proteomes" id="UP001162131"/>
    </source>
</evidence>